<name>A0A4R7BWA0_9HYPH</name>
<protein>
    <submittedName>
        <fullName evidence="1">Uncharacterized protein</fullName>
    </submittedName>
</protein>
<sequence>MSQRLEEERRVVPFAVPPGRVRQRLIPAADGRGAILLFTGVRYERVEASPPVKPTDPRYRS</sequence>
<dbReference type="OrthoDB" id="8000572at2"/>
<gene>
    <name evidence="1" type="ORF">EV668_3430</name>
</gene>
<evidence type="ECO:0000313" key="2">
    <source>
        <dbReference type="Proteomes" id="UP000295122"/>
    </source>
</evidence>
<reference evidence="1 2" key="1">
    <citation type="submission" date="2019-03" db="EMBL/GenBank/DDBJ databases">
        <title>Genomic Encyclopedia of Type Strains, Phase IV (KMG-IV): sequencing the most valuable type-strain genomes for metagenomic binning, comparative biology and taxonomic classification.</title>
        <authorList>
            <person name="Goeker M."/>
        </authorList>
    </citation>
    <scope>NUCLEOTIDE SEQUENCE [LARGE SCALE GENOMIC DNA]</scope>
    <source>
        <strain evidence="1 2">DSM 25903</strain>
    </source>
</reference>
<dbReference type="AlphaFoldDB" id="A0A4R7BWA0"/>
<comment type="caution">
    <text evidence="1">The sequence shown here is derived from an EMBL/GenBank/DDBJ whole genome shotgun (WGS) entry which is preliminary data.</text>
</comment>
<dbReference type="Proteomes" id="UP000295122">
    <property type="component" value="Unassembled WGS sequence"/>
</dbReference>
<keyword evidence="2" id="KW-1185">Reference proteome</keyword>
<proteinExistence type="predicted"/>
<organism evidence="1 2">
    <name type="scientific">Enterovirga rhinocerotis</name>
    <dbReference type="NCBI Taxonomy" id="1339210"/>
    <lineage>
        <taxon>Bacteria</taxon>
        <taxon>Pseudomonadati</taxon>
        <taxon>Pseudomonadota</taxon>
        <taxon>Alphaproteobacteria</taxon>
        <taxon>Hyphomicrobiales</taxon>
        <taxon>Methylobacteriaceae</taxon>
        <taxon>Enterovirga</taxon>
    </lineage>
</organism>
<accession>A0A4R7BWA0</accession>
<dbReference type="EMBL" id="SNZR01000014">
    <property type="protein sequence ID" value="TDR88945.1"/>
    <property type="molecule type" value="Genomic_DNA"/>
</dbReference>
<evidence type="ECO:0000313" key="1">
    <source>
        <dbReference type="EMBL" id="TDR88945.1"/>
    </source>
</evidence>
<dbReference type="RefSeq" id="WP_133772266.1">
    <property type="nucleotide sequence ID" value="NZ_SNZR01000014.1"/>
</dbReference>